<accession>A0A0M3KAY0</accession>
<evidence type="ECO:0000313" key="3">
    <source>
        <dbReference type="Proteomes" id="UP000267096"/>
    </source>
</evidence>
<evidence type="ECO:0000313" key="4">
    <source>
        <dbReference type="WBParaSite" id="ASIM_0001812601-mRNA-1"/>
    </source>
</evidence>
<dbReference type="EMBL" id="UYRR01034232">
    <property type="protein sequence ID" value="VDK60620.1"/>
    <property type="molecule type" value="Genomic_DNA"/>
</dbReference>
<dbReference type="Proteomes" id="UP000267096">
    <property type="component" value="Unassembled WGS sequence"/>
</dbReference>
<feature type="region of interest" description="Disordered" evidence="1">
    <location>
        <begin position="352"/>
        <end position="392"/>
    </location>
</feature>
<dbReference type="WBParaSite" id="ASIM_0001812601-mRNA-1">
    <property type="protein sequence ID" value="ASIM_0001812601-mRNA-1"/>
    <property type="gene ID" value="ASIM_0001812601"/>
</dbReference>
<sequence>MNNMFPGLPQMQLPGLPQLMPFKLPTLPPMMPLGSGGDPFGQFIRNLVAMFPGLQPPKPYDSKISPLTPSAPPLLLTRPPPGAAPVEETPIPISPSIPAPIQFPDFQPETGPPSPPISMMLRPETRPAAERGSGLTNNFATLLPDRGIQDYGTAENIDSYPDFTEFLSKNNGRMTTEGKAPERSGSASTESRRPDVNDGDTGKAKDTFREFISQLDCNITMNWILVASVFYGQAIQVLCQVNLGSFSLGQNPTGDLEIGVGQMANIFGFGGDRGLKVTTGKGKFGLTSNQGALIGGERVGVDSGLSFQEGKGLDLGSLLNFGNPQPASAPQHPQGQFGSFLDNIGKFVQSIAKPSSTSAPSSPSGLPANHPLSPSSTDHFLPKSVGRTGSKESWNSIEQLPIRSDQRTMDEKIKLVLLRMVFCEGRGKRN</sequence>
<proteinExistence type="predicted"/>
<keyword evidence="3" id="KW-1185">Reference proteome</keyword>
<gene>
    <name evidence="2" type="ORF">ASIM_LOCUS17528</name>
</gene>
<evidence type="ECO:0000313" key="2">
    <source>
        <dbReference type="EMBL" id="VDK60620.1"/>
    </source>
</evidence>
<reference evidence="2 3" key="2">
    <citation type="submission" date="2018-11" db="EMBL/GenBank/DDBJ databases">
        <authorList>
            <consortium name="Pathogen Informatics"/>
        </authorList>
    </citation>
    <scope>NUCLEOTIDE SEQUENCE [LARGE SCALE GENOMIC DNA]</scope>
</reference>
<feature type="compositionally biased region" description="Basic and acidic residues" evidence="1">
    <location>
        <begin position="190"/>
        <end position="203"/>
    </location>
</feature>
<dbReference type="OrthoDB" id="5825015at2759"/>
<organism evidence="4">
    <name type="scientific">Anisakis simplex</name>
    <name type="common">Herring worm</name>
    <dbReference type="NCBI Taxonomy" id="6269"/>
    <lineage>
        <taxon>Eukaryota</taxon>
        <taxon>Metazoa</taxon>
        <taxon>Ecdysozoa</taxon>
        <taxon>Nematoda</taxon>
        <taxon>Chromadorea</taxon>
        <taxon>Rhabditida</taxon>
        <taxon>Spirurina</taxon>
        <taxon>Ascaridomorpha</taxon>
        <taxon>Ascaridoidea</taxon>
        <taxon>Anisakidae</taxon>
        <taxon>Anisakis</taxon>
        <taxon>Anisakis simplex complex</taxon>
    </lineage>
</organism>
<reference evidence="4" key="1">
    <citation type="submission" date="2017-02" db="UniProtKB">
        <authorList>
            <consortium name="WormBaseParasite"/>
        </authorList>
    </citation>
    <scope>IDENTIFICATION</scope>
</reference>
<feature type="region of interest" description="Disordered" evidence="1">
    <location>
        <begin position="168"/>
        <end position="203"/>
    </location>
</feature>
<feature type="compositionally biased region" description="Low complexity" evidence="1">
    <location>
        <begin position="352"/>
        <end position="368"/>
    </location>
</feature>
<name>A0A0M3KAY0_ANISI</name>
<protein>
    <submittedName>
        <fullName evidence="4">Clathrin assembly protein</fullName>
    </submittedName>
</protein>
<evidence type="ECO:0000256" key="1">
    <source>
        <dbReference type="SAM" id="MobiDB-lite"/>
    </source>
</evidence>
<dbReference type="AlphaFoldDB" id="A0A0M3KAY0"/>